<protein>
    <submittedName>
        <fullName evidence="2">Uncharacterized protein</fullName>
    </submittedName>
</protein>
<name>A0A7J7L671_9MAGN</name>
<keyword evidence="3" id="KW-1185">Reference proteome</keyword>
<organism evidence="2 3">
    <name type="scientific">Kingdonia uniflora</name>
    <dbReference type="NCBI Taxonomy" id="39325"/>
    <lineage>
        <taxon>Eukaryota</taxon>
        <taxon>Viridiplantae</taxon>
        <taxon>Streptophyta</taxon>
        <taxon>Embryophyta</taxon>
        <taxon>Tracheophyta</taxon>
        <taxon>Spermatophyta</taxon>
        <taxon>Magnoliopsida</taxon>
        <taxon>Ranunculales</taxon>
        <taxon>Circaeasteraceae</taxon>
        <taxon>Kingdonia</taxon>
    </lineage>
</organism>
<evidence type="ECO:0000313" key="3">
    <source>
        <dbReference type="Proteomes" id="UP000541444"/>
    </source>
</evidence>
<proteinExistence type="predicted"/>
<comment type="caution">
    <text evidence="2">The sequence shown here is derived from an EMBL/GenBank/DDBJ whole genome shotgun (WGS) entry which is preliminary data.</text>
</comment>
<dbReference type="PANTHER" id="PTHR14428:SF5">
    <property type="entry name" value="NUCLEOLAR COMPLEX PROTEIN 3 HOMOLOG"/>
    <property type="match status" value="1"/>
</dbReference>
<evidence type="ECO:0000313" key="2">
    <source>
        <dbReference type="EMBL" id="KAF6138146.1"/>
    </source>
</evidence>
<dbReference type="PANTHER" id="PTHR14428">
    <property type="entry name" value="NUCLEOLAR COMPLEX PROTEIN 3"/>
    <property type="match status" value="1"/>
</dbReference>
<feature type="region of interest" description="Disordered" evidence="1">
    <location>
        <begin position="1"/>
        <end position="20"/>
    </location>
</feature>
<dbReference type="EMBL" id="JACGCM010002614">
    <property type="protein sequence ID" value="KAF6138146.1"/>
    <property type="molecule type" value="Genomic_DNA"/>
</dbReference>
<accession>A0A7J7L671</accession>
<dbReference type="InterPro" id="IPR016903">
    <property type="entry name" value="Nucleolar_cplx-assoc_3"/>
</dbReference>
<sequence>MGKKNKIILPPQLPPNIGDDDIEVSNEDLSFVKENKQYAGFLKNLDNKLINNHVSRVADVNDDTLEASYENRRRISSRMDNPRKMG</sequence>
<reference evidence="2 3" key="1">
    <citation type="journal article" date="2020" name="IScience">
        <title>Genome Sequencing of the Endangered Kingdonia uniflora (Circaeasteraceae, Ranunculales) Reveals Potential Mechanisms of Evolutionary Specialization.</title>
        <authorList>
            <person name="Sun Y."/>
            <person name="Deng T."/>
            <person name="Zhang A."/>
            <person name="Moore M.J."/>
            <person name="Landis J.B."/>
            <person name="Lin N."/>
            <person name="Zhang H."/>
            <person name="Zhang X."/>
            <person name="Huang J."/>
            <person name="Zhang X."/>
            <person name="Sun H."/>
            <person name="Wang H."/>
        </authorList>
    </citation>
    <scope>NUCLEOTIDE SEQUENCE [LARGE SCALE GENOMIC DNA]</scope>
    <source>
        <strain evidence="2">TB1705</strain>
        <tissue evidence="2">Leaf</tissue>
    </source>
</reference>
<dbReference type="GO" id="GO:0003682">
    <property type="term" value="F:chromatin binding"/>
    <property type="evidence" value="ECO:0007669"/>
    <property type="project" value="TreeGrafter"/>
</dbReference>
<evidence type="ECO:0000256" key="1">
    <source>
        <dbReference type="SAM" id="MobiDB-lite"/>
    </source>
</evidence>
<dbReference type="AlphaFoldDB" id="A0A7J7L671"/>
<gene>
    <name evidence="2" type="ORF">GIB67_033560</name>
</gene>
<dbReference type="OrthoDB" id="1744631at2759"/>
<dbReference type="GO" id="GO:0006270">
    <property type="term" value="P:DNA replication initiation"/>
    <property type="evidence" value="ECO:0007669"/>
    <property type="project" value="TreeGrafter"/>
</dbReference>
<dbReference type="Proteomes" id="UP000541444">
    <property type="component" value="Unassembled WGS sequence"/>
</dbReference>
<dbReference type="GO" id="GO:0005730">
    <property type="term" value="C:nucleolus"/>
    <property type="evidence" value="ECO:0007669"/>
    <property type="project" value="TreeGrafter"/>
</dbReference>